<proteinExistence type="predicted"/>
<name>A0ACC6KVI0_9SPHI</name>
<reference evidence="1" key="1">
    <citation type="submission" date="2023-07" db="EMBL/GenBank/DDBJ databases">
        <title>Sorghum-associated microbial communities from plants grown in Nebraska, USA.</title>
        <authorList>
            <person name="Schachtman D."/>
        </authorList>
    </citation>
    <scope>NUCLEOTIDE SEQUENCE</scope>
    <source>
        <strain evidence="1">2697</strain>
    </source>
</reference>
<organism evidence="1 2">
    <name type="scientific">Pedobacter africanus</name>
    <dbReference type="NCBI Taxonomy" id="151894"/>
    <lineage>
        <taxon>Bacteria</taxon>
        <taxon>Pseudomonadati</taxon>
        <taxon>Bacteroidota</taxon>
        <taxon>Sphingobacteriia</taxon>
        <taxon>Sphingobacteriales</taxon>
        <taxon>Sphingobacteriaceae</taxon>
        <taxon>Pedobacter</taxon>
    </lineage>
</organism>
<gene>
    <name evidence="1" type="ORF">J2X78_001925</name>
</gene>
<protein>
    <submittedName>
        <fullName evidence="1">Uncharacterized protein</fullName>
    </submittedName>
</protein>
<keyword evidence="2" id="KW-1185">Reference proteome</keyword>
<sequence length="224" mass="24916">MKHVSKTMTVASIILLVAFSACKKNNPEKDVGKSKFDINNPVGYFVYLKMANDDGTWIIPTIMEFMPGKTLKHYTAMASQTYSYEVIDGNVINLVGLNYRFVIEDGKITTEVARFKEVALLKAEETNQLAGKTFAGIYYKPDGSVLHPNFFYNFSGNENKVGAGLKTGTVIRTENYTSIGNIAAVAAIPGNEDKEFMVLVNGKLEVSYYQKNPYSEYYGSFSPQ</sequence>
<evidence type="ECO:0000313" key="2">
    <source>
        <dbReference type="Proteomes" id="UP001246858"/>
    </source>
</evidence>
<accession>A0ACC6KVI0</accession>
<dbReference type="EMBL" id="JAVDTF010000001">
    <property type="protein sequence ID" value="MDR6783373.1"/>
    <property type="molecule type" value="Genomic_DNA"/>
</dbReference>
<dbReference type="Proteomes" id="UP001246858">
    <property type="component" value="Unassembled WGS sequence"/>
</dbReference>
<evidence type="ECO:0000313" key="1">
    <source>
        <dbReference type="EMBL" id="MDR6783373.1"/>
    </source>
</evidence>
<comment type="caution">
    <text evidence="1">The sequence shown here is derived from an EMBL/GenBank/DDBJ whole genome shotgun (WGS) entry which is preliminary data.</text>
</comment>